<evidence type="ECO:0000313" key="2">
    <source>
        <dbReference type="EMBL" id="PBK69096.1"/>
    </source>
</evidence>
<feature type="compositionally biased region" description="Basic and acidic residues" evidence="1">
    <location>
        <begin position="1"/>
        <end position="23"/>
    </location>
</feature>
<feature type="region of interest" description="Disordered" evidence="1">
    <location>
        <begin position="1"/>
        <end position="53"/>
    </location>
</feature>
<evidence type="ECO:0000256" key="1">
    <source>
        <dbReference type="SAM" id="MobiDB-lite"/>
    </source>
</evidence>
<dbReference type="EMBL" id="KZ293430">
    <property type="protein sequence ID" value="PBK69096.1"/>
    <property type="molecule type" value="Genomic_DNA"/>
</dbReference>
<organism evidence="2 3">
    <name type="scientific">Armillaria solidipes</name>
    <dbReference type="NCBI Taxonomy" id="1076256"/>
    <lineage>
        <taxon>Eukaryota</taxon>
        <taxon>Fungi</taxon>
        <taxon>Dikarya</taxon>
        <taxon>Basidiomycota</taxon>
        <taxon>Agaricomycotina</taxon>
        <taxon>Agaricomycetes</taxon>
        <taxon>Agaricomycetidae</taxon>
        <taxon>Agaricales</taxon>
        <taxon>Marasmiineae</taxon>
        <taxon>Physalacriaceae</taxon>
        <taxon>Armillaria</taxon>
    </lineage>
</organism>
<protein>
    <submittedName>
        <fullName evidence="2">Uncharacterized protein</fullName>
    </submittedName>
</protein>
<accession>A0A2H3C1C5</accession>
<keyword evidence="3" id="KW-1185">Reference proteome</keyword>
<sequence>EQRCTGTEPERKHKNHDAREHKGTQTQETRTGQGRKGLVKQGRPEKRGAHDELERPARAANLVVKESAVLHIVLVI</sequence>
<name>A0A2H3C1C5_9AGAR</name>
<dbReference type="AlphaFoldDB" id="A0A2H3C1C5"/>
<feature type="non-terminal residue" evidence="2">
    <location>
        <position position="1"/>
    </location>
</feature>
<feature type="compositionally biased region" description="Basic and acidic residues" evidence="1">
    <location>
        <begin position="42"/>
        <end position="53"/>
    </location>
</feature>
<gene>
    <name evidence="2" type="ORF">ARMSODRAFT_957417</name>
</gene>
<reference evidence="3" key="1">
    <citation type="journal article" date="2017" name="Nat. Ecol. Evol.">
        <title>Genome expansion and lineage-specific genetic innovations in the forest pathogenic fungi Armillaria.</title>
        <authorList>
            <person name="Sipos G."/>
            <person name="Prasanna A.N."/>
            <person name="Walter M.C."/>
            <person name="O'Connor E."/>
            <person name="Balint B."/>
            <person name="Krizsan K."/>
            <person name="Kiss B."/>
            <person name="Hess J."/>
            <person name="Varga T."/>
            <person name="Slot J."/>
            <person name="Riley R."/>
            <person name="Boka B."/>
            <person name="Rigling D."/>
            <person name="Barry K."/>
            <person name="Lee J."/>
            <person name="Mihaltcheva S."/>
            <person name="LaButti K."/>
            <person name="Lipzen A."/>
            <person name="Waldron R."/>
            <person name="Moloney N.M."/>
            <person name="Sperisen C."/>
            <person name="Kredics L."/>
            <person name="Vagvoelgyi C."/>
            <person name="Patrignani A."/>
            <person name="Fitzpatrick D."/>
            <person name="Nagy I."/>
            <person name="Doyle S."/>
            <person name="Anderson J.B."/>
            <person name="Grigoriev I.V."/>
            <person name="Gueldener U."/>
            <person name="Muensterkoetter M."/>
            <person name="Nagy L.G."/>
        </authorList>
    </citation>
    <scope>NUCLEOTIDE SEQUENCE [LARGE SCALE GENOMIC DNA]</scope>
    <source>
        <strain evidence="3">28-4</strain>
    </source>
</reference>
<evidence type="ECO:0000313" key="3">
    <source>
        <dbReference type="Proteomes" id="UP000218334"/>
    </source>
</evidence>
<dbReference type="Proteomes" id="UP000218334">
    <property type="component" value="Unassembled WGS sequence"/>
</dbReference>
<proteinExistence type="predicted"/>